<dbReference type="InterPro" id="IPR000418">
    <property type="entry name" value="Ets_dom"/>
</dbReference>
<dbReference type="OMA" id="WTEHLYK"/>
<dbReference type="Pfam" id="PF02198">
    <property type="entry name" value="SAM_PNT"/>
    <property type="match status" value="1"/>
</dbReference>
<evidence type="ECO:0000259" key="8">
    <source>
        <dbReference type="PROSITE" id="PS51433"/>
    </source>
</evidence>
<dbReference type="InterPro" id="IPR036390">
    <property type="entry name" value="WH_DNA-bd_sf"/>
</dbReference>
<dbReference type="Proteomes" id="UP000472267">
    <property type="component" value="Chromosome 20"/>
</dbReference>
<evidence type="ECO:0000313" key="9">
    <source>
        <dbReference type="Ensembl" id="ENSSFAP00005048010.1"/>
    </source>
</evidence>
<organism evidence="9 10">
    <name type="scientific">Salarias fasciatus</name>
    <name type="common">Jewelled blenny</name>
    <name type="synonym">Blennius fasciatus</name>
    <dbReference type="NCBI Taxonomy" id="181472"/>
    <lineage>
        <taxon>Eukaryota</taxon>
        <taxon>Metazoa</taxon>
        <taxon>Chordata</taxon>
        <taxon>Craniata</taxon>
        <taxon>Vertebrata</taxon>
        <taxon>Euteleostomi</taxon>
        <taxon>Actinopterygii</taxon>
        <taxon>Neopterygii</taxon>
        <taxon>Teleostei</taxon>
        <taxon>Neoteleostei</taxon>
        <taxon>Acanthomorphata</taxon>
        <taxon>Ovalentaria</taxon>
        <taxon>Blenniimorphae</taxon>
        <taxon>Blenniiformes</taxon>
        <taxon>Blennioidei</taxon>
        <taxon>Blenniidae</taxon>
        <taxon>Salariinae</taxon>
        <taxon>Salarias</taxon>
    </lineage>
</organism>
<dbReference type="Gene3D" id="1.10.150.50">
    <property type="entry name" value="Transcription Factor, Ets-1"/>
    <property type="match status" value="1"/>
</dbReference>
<comment type="subcellular location">
    <subcellularLocation>
        <location evidence="1 5">Nucleus</location>
    </subcellularLocation>
</comment>
<evidence type="ECO:0000256" key="6">
    <source>
        <dbReference type="SAM" id="MobiDB-lite"/>
    </source>
</evidence>
<dbReference type="SUPFAM" id="SSF47769">
    <property type="entry name" value="SAM/Pointed domain"/>
    <property type="match status" value="1"/>
</dbReference>
<comment type="similarity">
    <text evidence="2 5">Belongs to the ETS family.</text>
</comment>
<dbReference type="InterPro" id="IPR036388">
    <property type="entry name" value="WH-like_DNA-bd_sf"/>
</dbReference>
<dbReference type="GO" id="GO:0005634">
    <property type="term" value="C:nucleus"/>
    <property type="evidence" value="ECO:0007669"/>
    <property type="project" value="UniProtKB-SubCell"/>
</dbReference>
<reference evidence="9" key="1">
    <citation type="submission" date="2019-06" db="EMBL/GenBank/DDBJ databases">
        <authorList>
            <consortium name="Wellcome Sanger Institute Data Sharing"/>
        </authorList>
    </citation>
    <scope>NUCLEOTIDE SEQUENCE [LARGE SCALE GENOMIC DNA]</scope>
</reference>
<dbReference type="SUPFAM" id="SSF46785">
    <property type="entry name" value="Winged helix' DNA-binding domain"/>
    <property type="match status" value="1"/>
</dbReference>
<dbReference type="SMART" id="SM00413">
    <property type="entry name" value="ETS"/>
    <property type="match status" value="1"/>
</dbReference>
<proteinExistence type="inferred from homology"/>
<protein>
    <submittedName>
        <fullName evidence="9">SAM pointed domain containing ETS transcription factor</fullName>
    </submittedName>
</protein>
<evidence type="ECO:0000256" key="1">
    <source>
        <dbReference type="ARBA" id="ARBA00004123"/>
    </source>
</evidence>
<dbReference type="PROSITE" id="PS50061">
    <property type="entry name" value="ETS_DOMAIN_3"/>
    <property type="match status" value="1"/>
</dbReference>
<dbReference type="Pfam" id="PF00178">
    <property type="entry name" value="Ets"/>
    <property type="match status" value="1"/>
</dbReference>
<feature type="compositionally biased region" description="Basic and acidic residues" evidence="6">
    <location>
        <begin position="60"/>
        <end position="69"/>
    </location>
</feature>
<dbReference type="InterPro" id="IPR046328">
    <property type="entry name" value="ETS_fam"/>
</dbReference>
<evidence type="ECO:0000256" key="4">
    <source>
        <dbReference type="ARBA" id="ARBA00023242"/>
    </source>
</evidence>
<dbReference type="PRINTS" id="PR00454">
    <property type="entry name" value="ETSDOMAIN"/>
</dbReference>
<evidence type="ECO:0000313" key="10">
    <source>
        <dbReference type="Proteomes" id="UP000472267"/>
    </source>
</evidence>
<dbReference type="GO" id="GO:0030154">
    <property type="term" value="P:cell differentiation"/>
    <property type="evidence" value="ECO:0007669"/>
    <property type="project" value="TreeGrafter"/>
</dbReference>
<dbReference type="Gene3D" id="1.10.10.10">
    <property type="entry name" value="Winged helix-like DNA-binding domain superfamily/Winged helix DNA-binding domain"/>
    <property type="match status" value="1"/>
</dbReference>
<dbReference type="PROSITE" id="PS00346">
    <property type="entry name" value="ETS_DOMAIN_2"/>
    <property type="match status" value="1"/>
</dbReference>
<feature type="domain" description="ETS" evidence="7">
    <location>
        <begin position="218"/>
        <end position="301"/>
    </location>
</feature>
<dbReference type="FunFam" id="1.10.10.10:FF:000220">
    <property type="entry name" value="SAM pointed domain-containing Ets transcription factor"/>
    <property type="match status" value="1"/>
</dbReference>
<accession>A0A672J4P4</accession>
<dbReference type="AlphaFoldDB" id="A0A672J4P4"/>
<keyword evidence="3 5" id="KW-0238">DNA-binding</keyword>
<evidence type="ECO:0000256" key="3">
    <source>
        <dbReference type="ARBA" id="ARBA00023125"/>
    </source>
</evidence>
<gene>
    <name evidence="9" type="primary">LOC115408796</name>
</gene>
<dbReference type="PROSITE" id="PS51433">
    <property type="entry name" value="PNT"/>
    <property type="match status" value="1"/>
</dbReference>
<dbReference type="PANTHER" id="PTHR11849">
    <property type="entry name" value="ETS"/>
    <property type="match status" value="1"/>
</dbReference>
<dbReference type="InterPro" id="IPR003118">
    <property type="entry name" value="Pointed_dom"/>
</dbReference>
<dbReference type="InterPro" id="IPR013761">
    <property type="entry name" value="SAM/pointed_sf"/>
</dbReference>
<dbReference type="InParanoid" id="A0A672J4P4"/>
<feature type="region of interest" description="Disordered" evidence="6">
    <location>
        <begin position="60"/>
        <end position="87"/>
    </location>
</feature>
<evidence type="ECO:0000256" key="5">
    <source>
        <dbReference type="RuleBase" id="RU004019"/>
    </source>
</evidence>
<feature type="domain" description="PNT" evidence="8">
    <location>
        <begin position="115"/>
        <end position="199"/>
    </location>
</feature>
<dbReference type="GO" id="GO:0000981">
    <property type="term" value="F:DNA-binding transcription factor activity, RNA polymerase II-specific"/>
    <property type="evidence" value="ECO:0007669"/>
    <property type="project" value="TreeGrafter"/>
</dbReference>
<name>A0A672J4P4_SALFA</name>
<dbReference type="PANTHER" id="PTHR11849:SF182">
    <property type="entry name" value="SAM POINTED DOMAIN-CONTAINING ETS TRANSCRIPTION FACTOR"/>
    <property type="match status" value="1"/>
</dbReference>
<keyword evidence="10" id="KW-1185">Reference proteome</keyword>
<sequence>MGSADGERVGRTAQTSLYVSHFHSRSSMAWLEEAEDWKTPGAVFSDLNWPGACIPSSDKENPWVLRKTEQPASPPSRTPEQRLAAPWAAQHPLPEAEGPVEEHCLEQVQTMVVEEVLRDVNTACKLLSIPPDPLDWSCVQVQKWLLWTEHQYRLPQTSALFQEMCGRDLCFLTEADFKQRCSQFGGTLFAHLDIWRSGGMFDEAPWLDVKSNYPNQPIQLWQFLRELLLKPHSYSRCIRWLNKDKGIFKIEDSAHVARLWGIRKNRPAMNYDKLSRSIRQYYKKGIIRKPEVSGRLIYQFVIPV</sequence>
<keyword evidence="4 5" id="KW-0539">Nucleus</keyword>
<reference evidence="9" key="2">
    <citation type="submission" date="2025-08" db="UniProtKB">
        <authorList>
            <consortium name="Ensembl"/>
        </authorList>
    </citation>
    <scope>IDENTIFICATION</scope>
</reference>
<evidence type="ECO:0000256" key="2">
    <source>
        <dbReference type="ARBA" id="ARBA00005562"/>
    </source>
</evidence>
<dbReference type="SMART" id="SM00251">
    <property type="entry name" value="SAM_PNT"/>
    <property type="match status" value="1"/>
</dbReference>
<reference evidence="9" key="3">
    <citation type="submission" date="2025-09" db="UniProtKB">
        <authorList>
            <consortium name="Ensembl"/>
        </authorList>
    </citation>
    <scope>IDENTIFICATION</scope>
</reference>
<dbReference type="GO" id="GO:0043565">
    <property type="term" value="F:sequence-specific DNA binding"/>
    <property type="evidence" value="ECO:0007669"/>
    <property type="project" value="InterPro"/>
</dbReference>
<dbReference type="Ensembl" id="ENSSFAT00005049618.1">
    <property type="protein sequence ID" value="ENSSFAP00005048010.1"/>
    <property type="gene ID" value="ENSSFAG00005023347.1"/>
</dbReference>
<evidence type="ECO:0000259" key="7">
    <source>
        <dbReference type="PROSITE" id="PS50061"/>
    </source>
</evidence>